<dbReference type="EMBL" id="CP045798">
    <property type="protein sequence ID" value="QNB45866.1"/>
    <property type="molecule type" value="Genomic_DNA"/>
</dbReference>
<accession>A0A7G6E1B2</accession>
<evidence type="ECO:0000313" key="2">
    <source>
        <dbReference type="EMBL" id="QNB45866.1"/>
    </source>
</evidence>
<dbReference type="AlphaFoldDB" id="A0A7G6E1B2"/>
<keyword evidence="3" id="KW-1185">Reference proteome</keyword>
<dbReference type="KEGG" id="tfr:BR63_05770"/>
<keyword evidence="1" id="KW-0175">Coiled coil</keyword>
<proteinExistence type="predicted"/>
<feature type="coiled-coil region" evidence="1">
    <location>
        <begin position="60"/>
        <end position="94"/>
    </location>
</feature>
<dbReference type="RefSeq" id="WP_034423635.1">
    <property type="nucleotide sequence ID" value="NZ_CP045798.1"/>
</dbReference>
<sequence>MIDIDLAGKFLSIDARAFRNRVDITLDVNGESITLTLSEDDAEALERQLEIALYDDSYHRSILEEKVLNLEQQLEQLKDELETEREYNAVLKRKLA</sequence>
<reference evidence="2 3" key="1">
    <citation type="journal article" date="2019" name="Front. Microbiol.">
        <title>Thermoanaerosceptrum fracticalcis gen. nov. sp. nov., a Novel Fumarate-Fermenting Microorganism From a Deep Fractured Carbonate Aquifer of the US Great Basin.</title>
        <authorList>
            <person name="Hamilton-Brehm S.D."/>
            <person name="Stewart L.E."/>
            <person name="Zavarin M."/>
            <person name="Caldwell M."/>
            <person name="Lawson P.A."/>
            <person name="Onstott T.C."/>
            <person name="Grzymski J."/>
            <person name="Neveux I."/>
            <person name="Lollar B.S."/>
            <person name="Russell C.E."/>
            <person name="Moser D.P."/>
        </authorList>
    </citation>
    <scope>NUCLEOTIDE SEQUENCE [LARGE SCALE GENOMIC DNA]</scope>
    <source>
        <strain evidence="2 3">DRI-13</strain>
    </source>
</reference>
<protein>
    <submittedName>
        <fullName evidence="2">Uncharacterized protein</fullName>
    </submittedName>
</protein>
<organism evidence="2 3">
    <name type="scientific">Thermanaerosceptrum fracticalcis</name>
    <dbReference type="NCBI Taxonomy" id="1712410"/>
    <lineage>
        <taxon>Bacteria</taxon>
        <taxon>Bacillati</taxon>
        <taxon>Bacillota</taxon>
        <taxon>Clostridia</taxon>
        <taxon>Eubacteriales</taxon>
        <taxon>Peptococcaceae</taxon>
        <taxon>Thermanaerosceptrum</taxon>
    </lineage>
</organism>
<dbReference type="Proteomes" id="UP000515847">
    <property type="component" value="Chromosome"/>
</dbReference>
<gene>
    <name evidence="2" type="ORF">BR63_05770</name>
</gene>
<name>A0A7G6E1B2_THEFR</name>
<evidence type="ECO:0000256" key="1">
    <source>
        <dbReference type="SAM" id="Coils"/>
    </source>
</evidence>
<evidence type="ECO:0000313" key="3">
    <source>
        <dbReference type="Proteomes" id="UP000515847"/>
    </source>
</evidence>